<evidence type="ECO:0000313" key="2">
    <source>
        <dbReference type="Proteomes" id="UP001197093"/>
    </source>
</evidence>
<accession>A0AAD4F2X1</accession>
<dbReference type="EMBL" id="JAHCVI010000001">
    <property type="protein sequence ID" value="KAG7292167.1"/>
    <property type="molecule type" value="Genomic_DNA"/>
</dbReference>
<keyword evidence="2" id="KW-1185">Reference proteome</keyword>
<proteinExistence type="predicted"/>
<reference evidence="1" key="1">
    <citation type="submission" date="2023-02" db="EMBL/GenBank/DDBJ databases">
        <authorList>
            <person name="Palmer J.M."/>
        </authorList>
    </citation>
    <scope>NUCLEOTIDE SEQUENCE</scope>
    <source>
        <strain evidence="1">FW57</strain>
    </source>
</reference>
<evidence type="ECO:0000313" key="1">
    <source>
        <dbReference type="EMBL" id="KAG7292167.1"/>
    </source>
</evidence>
<dbReference type="Proteomes" id="UP001197093">
    <property type="component" value="Unassembled WGS sequence"/>
</dbReference>
<name>A0AAD4F2X1_9PEZI</name>
<comment type="caution">
    <text evidence="1">The sequence shown here is derived from an EMBL/GenBank/DDBJ whole genome shotgun (WGS) entry which is preliminary data.</text>
</comment>
<sequence>MGRAPPHHVGIIQILQYCGPETFQNERLLEICQGLCRQSRCFLEATSWKTIPWALTPKTFEDRLMDIIVDLPGIAEAVTVPSNRAAYLNRIDALSVALRHWRWEWHSANSASVRRVQHGVNAEDERKPFITQMLQASLEFDSQRLALDILYYNAALLYLMQLKTAACGQVPQPEMLSPKDEDYIRRQAAISNPLLLPGQVRFRCQAAAEAVTTLSCITRLMAITPGRETVVTPYAIGIIYWVLRDQLQLGDYLEVVLSKYSVFHDAQRVFAGYFVSVGNRAVLLDNEIVV</sequence>
<dbReference type="AlphaFoldDB" id="A0AAD4F2X1"/>
<protein>
    <submittedName>
        <fullName evidence="1">Uncharacterized protein</fullName>
    </submittedName>
</protein>
<organism evidence="1 2">
    <name type="scientific">Staphylotrichum longicolle</name>
    <dbReference type="NCBI Taxonomy" id="669026"/>
    <lineage>
        <taxon>Eukaryota</taxon>
        <taxon>Fungi</taxon>
        <taxon>Dikarya</taxon>
        <taxon>Ascomycota</taxon>
        <taxon>Pezizomycotina</taxon>
        <taxon>Sordariomycetes</taxon>
        <taxon>Sordariomycetidae</taxon>
        <taxon>Sordariales</taxon>
        <taxon>Chaetomiaceae</taxon>
        <taxon>Staphylotrichum</taxon>
    </lineage>
</organism>
<gene>
    <name evidence="1" type="ORF">NEMBOFW57_002202</name>
</gene>